<dbReference type="EMBL" id="ASHM01160401">
    <property type="protein sequence ID" value="PNX63966.1"/>
    <property type="molecule type" value="Genomic_DNA"/>
</dbReference>
<reference evidence="1 2" key="2">
    <citation type="journal article" date="2017" name="Front. Plant Sci.">
        <title>Gene Classification and Mining of Molecular Markers Useful in Red Clover (Trifolium pratense) Breeding.</title>
        <authorList>
            <person name="Istvanek J."/>
            <person name="Dluhosova J."/>
            <person name="Dluhos P."/>
            <person name="Patkova L."/>
            <person name="Nedelnik J."/>
            <person name="Repkova J."/>
        </authorList>
    </citation>
    <scope>NUCLEOTIDE SEQUENCE [LARGE SCALE GENOMIC DNA]</scope>
    <source>
        <strain evidence="2">cv. Tatra</strain>
        <tissue evidence="1">Young leaves</tissue>
    </source>
</reference>
<proteinExistence type="predicted"/>
<dbReference type="Proteomes" id="UP000236291">
    <property type="component" value="Unassembled WGS sequence"/>
</dbReference>
<reference evidence="1 2" key="1">
    <citation type="journal article" date="2014" name="Am. J. Bot.">
        <title>Genome assembly and annotation for red clover (Trifolium pratense; Fabaceae).</title>
        <authorList>
            <person name="Istvanek J."/>
            <person name="Jaros M."/>
            <person name="Krenek A."/>
            <person name="Repkova J."/>
        </authorList>
    </citation>
    <scope>NUCLEOTIDE SEQUENCE [LARGE SCALE GENOMIC DNA]</scope>
    <source>
        <strain evidence="2">cv. Tatra</strain>
        <tissue evidence="1">Young leaves</tissue>
    </source>
</reference>
<accession>A0A2K3KCE8</accession>
<protein>
    <submittedName>
        <fullName evidence="1">Uncharacterized protein</fullName>
    </submittedName>
</protein>
<evidence type="ECO:0000313" key="1">
    <source>
        <dbReference type="EMBL" id="PNX63966.1"/>
    </source>
</evidence>
<dbReference type="AlphaFoldDB" id="A0A2K3KCE8"/>
<evidence type="ECO:0000313" key="2">
    <source>
        <dbReference type="Proteomes" id="UP000236291"/>
    </source>
</evidence>
<comment type="caution">
    <text evidence="1">The sequence shown here is derived from an EMBL/GenBank/DDBJ whole genome shotgun (WGS) entry which is preliminary data.</text>
</comment>
<feature type="non-terminal residue" evidence="1">
    <location>
        <position position="22"/>
    </location>
</feature>
<gene>
    <name evidence="1" type="ORF">L195_g061885</name>
</gene>
<organism evidence="1 2">
    <name type="scientific">Trifolium pratense</name>
    <name type="common">Red clover</name>
    <dbReference type="NCBI Taxonomy" id="57577"/>
    <lineage>
        <taxon>Eukaryota</taxon>
        <taxon>Viridiplantae</taxon>
        <taxon>Streptophyta</taxon>
        <taxon>Embryophyta</taxon>
        <taxon>Tracheophyta</taxon>
        <taxon>Spermatophyta</taxon>
        <taxon>Magnoliopsida</taxon>
        <taxon>eudicotyledons</taxon>
        <taxon>Gunneridae</taxon>
        <taxon>Pentapetalae</taxon>
        <taxon>rosids</taxon>
        <taxon>fabids</taxon>
        <taxon>Fabales</taxon>
        <taxon>Fabaceae</taxon>
        <taxon>Papilionoideae</taxon>
        <taxon>50 kb inversion clade</taxon>
        <taxon>NPAAA clade</taxon>
        <taxon>Hologalegina</taxon>
        <taxon>IRL clade</taxon>
        <taxon>Trifolieae</taxon>
        <taxon>Trifolium</taxon>
    </lineage>
</organism>
<name>A0A2K3KCE8_TRIPR</name>
<sequence>MEENYEVLEELHNVEAELEDVQ</sequence>